<dbReference type="SUPFAM" id="SSF111342">
    <property type="entry name" value="CbiD-like"/>
    <property type="match status" value="1"/>
</dbReference>
<dbReference type="Gene3D" id="3.30.2110.10">
    <property type="entry name" value="CbiD-like"/>
    <property type="match status" value="1"/>
</dbReference>
<accession>A0A7X6DUJ4</accession>
<dbReference type="PIRSF" id="PIRSF026782">
    <property type="entry name" value="CbiD"/>
    <property type="match status" value="1"/>
</dbReference>
<evidence type="ECO:0000256" key="2">
    <source>
        <dbReference type="ARBA" id="ARBA00022603"/>
    </source>
</evidence>
<sequence>MSSVKEEKKGSRTGYSTGACATAATKGALLALLHRQPVGEVEITLPLGQPARFSIVQCEIGPIEATCGVIKDAGDDPDVTDGATIRATVSFIETPGAVLLEAGEGVGRVTQPGLGLPVGAPDITRVPRKMMTEVVEELAAAQLKVSGVKVVLSVPGGEEMVKKTELIRLGVVGGIGILGTTGIVRPYSTAAFRAGIGVAVASAAARGYRHLVITTGGMSEKFARRTIDLPEGAFIQMGDFVGYALDQCAKRQIERVTISGMIGKLSKMAKGKMMTHAAGSDVDTLFLSHIAGECGAQAEVLAAVKGANTARQVAEIVQAEGIASFFDRLAQKVCDAGGRHVKGALVIECLLTDFEGNVIGKGSTGR</sequence>
<dbReference type="HAMAP" id="MF_00787">
    <property type="entry name" value="CbiD"/>
    <property type="match status" value="1"/>
</dbReference>
<keyword evidence="2 5" id="KW-0489">Methyltransferase</keyword>
<dbReference type="GO" id="GO:0019251">
    <property type="term" value="P:anaerobic cobalamin biosynthetic process"/>
    <property type="evidence" value="ECO:0007669"/>
    <property type="project" value="UniProtKB-UniRule"/>
</dbReference>
<evidence type="ECO:0000256" key="4">
    <source>
        <dbReference type="ARBA" id="ARBA00022691"/>
    </source>
</evidence>
<dbReference type="Pfam" id="PF01888">
    <property type="entry name" value="CbiD"/>
    <property type="match status" value="1"/>
</dbReference>
<organism evidence="6 7">
    <name type="scientific">Candidatus Manganitrophus noduliformans</name>
    <dbReference type="NCBI Taxonomy" id="2606439"/>
    <lineage>
        <taxon>Bacteria</taxon>
        <taxon>Pseudomonadati</taxon>
        <taxon>Nitrospirota</taxon>
        <taxon>Nitrospiria</taxon>
        <taxon>Candidatus Troglogloeales</taxon>
        <taxon>Candidatus Manganitrophaceae</taxon>
        <taxon>Candidatus Manganitrophus</taxon>
    </lineage>
</organism>
<dbReference type="UniPathway" id="UPA00148">
    <property type="reaction ID" value="UER00227"/>
</dbReference>
<keyword evidence="1 5" id="KW-0169">Cobalamin biosynthesis</keyword>
<dbReference type="Proteomes" id="UP000534783">
    <property type="component" value="Unassembled WGS sequence"/>
</dbReference>
<gene>
    <name evidence="5" type="primary">cbiD</name>
    <name evidence="6" type="ORF">MNODULE_22705</name>
</gene>
<protein>
    <recommendedName>
        <fullName evidence="5">Cobalt-precorrin-5B C(1)-methyltransferase</fullName>
        <ecNumber evidence="5">2.1.1.195</ecNumber>
    </recommendedName>
    <alternativeName>
        <fullName evidence="5">Cobalt-precorrin-6A synthase</fullName>
    </alternativeName>
</protein>
<dbReference type="InterPro" id="IPR002748">
    <property type="entry name" value="CbiD"/>
</dbReference>
<evidence type="ECO:0000313" key="6">
    <source>
        <dbReference type="EMBL" id="NKE73575.1"/>
    </source>
</evidence>
<keyword evidence="7" id="KW-1185">Reference proteome</keyword>
<comment type="pathway">
    <text evidence="5">Cofactor biosynthesis; adenosylcobalamin biosynthesis; cob(II)yrinate a,c-diamide from sirohydrochlorin (anaerobic route): step 6/10.</text>
</comment>
<comment type="function">
    <text evidence="5">Catalyzes the methylation of C-1 in cobalt-precorrin-5B to form cobalt-precorrin-6A.</text>
</comment>
<keyword evidence="4 5" id="KW-0949">S-adenosyl-L-methionine</keyword>
<dbReference type="EC" id="2.1.1.195" evidence="5"/>
<dbReference type="NCBIfam" id="TIGR00312">
    <property type="entry name" value="cbiD"/>
    <property type="match status" value="1"/>
</dbReference>
<comment type="catalytic activity">
    <reaction evidence="5">
        <text>Co-precorrin-5B + S-adenosyl-L-methionine = Co-precorrin-6A + S-adenosyl-L-homocysteine</text>
        <dbReference type="Rhea" id="RHEA:26285"/>
        <dbReference type="ChEBI" id="CHEBI:57856"/>
        <dbReference type="ChEBI" id="CHEBI:59789"/>
        <dbReference type="ChEBI" id="CHEBI:60063"/>
        <dbReference type="ChEBI" id="CHEBI:60064"/>
        <dbReference type="EC" id="2.1.1.195"/>
    </reaction>
</comment>
<dbReference type="GO" id="GO:0032259">
    <property type="term" value="P:methylation"/>
    <property type="evidence" value="ECO:0007669"/>
    <property type="project" value="UniProtKB-KW"/>
</dbReference>
<evidence type="ECO:0000256" key="3">
    <source>
        <dbReference type="ARBA" id="ARBA00022679"/>
    </source>
</evidence>
<dbReference type="InterPro" id="IPR036074">
    <property type="entry name" value="CbiD_sf"/>
</dbReference>
<dbReference type="AlphaFoldDB" id="A0A7X6DUJ4"/>
<comment type="caution">
    <text evidence="6">The sequence shown here is derived from an EMBL/GenBank/DDBJ whole genome shotgun (WGS) entry which is preliminary data.</text>
</comment>
<dbReference type="GO" id="GO:0008168">
    <property type="term" value="F:methyltransferase activity"/>
    <property type="evidence" value="ECO:0007669"/>
    <property type="project" value="UniProtKB-UniRule"/>
</dbReference>
<name>A0A7X6DUJ4_9BACT</name>
<comment type="similarity">
    <text evidence="5">Belongs to the CbiD family.</text>
</comment>
<evidence type="ECO:0000256" key="1">
    <source>
        <dbReference type="ARBA" id="ARBA00022573"/>
    </source>
</evidence>
<keyword evidence="3 5" id="KW-0808">Transferase</keyword>
<evidence type="ECO:0000256" key="5">
    <source>
        <dbReference type="HAMAP-Rule" id="MF_00787"/>
    </source>
</evidence>
<proteinExistence type="inferred from homology"/>
<dbReference type="NCBIfam" id="NF000849">
    <property type="entry name" value="PRK00075.1-1"/>
    <property type="match status" value="1"/>
</dbReference>
<dbReference type="EMBL" id="VTOW01000008">
    <property type="protein sequence ID" value="NKE73575.1"/>
    <property type="molecule type" value="Genomic_DNA"/>
</dbReference>
<dbReference type="PANTHER" id="PTHR35863:SF1">
    <property type="entry name" value="COBALT-PRECORRIN-5B C(1)-METHYLTRANSFERASE"/>
    <property type="match status" value="1"/>
</dbReference>
<reference evidence="6 7" key="1">
    <citation type="journal article" date="2020" name="Nature">
        <title>Bacterial chemolithoautotrophy via manganese oxidation.</title>
        <authorList>
            <person name="Yu H."/>
            <person name="Leadbetter J.R."/>
        </authorList>
    </citation>
    <scope>NUCLEOTIDE SEQUENCE [LARGE SCALE GENOMIC DNA]</scope>
    <source>
        <strain evidence="6 7">Mn-1</strain>
    </source>
</reference>
<evidence type="ECO:0000313" key="7">
    <source>
        <dbReference type="Proteomes" id="UP000534783"/>
    </source>
</evidence>
<dbReference type="PANTHER" id="PTHR35863">
    <property type="entry name" value="COBALT-PRECORRIN-5B C(1)-METHYLTRANSFERASE"/>
    <property type="match status" value="1"/>
</dbReference>